<dbReference type="EMBL" id="JBBAXC010000009">
    <property type="protein sequence ID" value="MEI5907726.1"/>
    <property type="molecule type" value="Genomic_DNA"/>
</dbReference>
<gene>
    <name evidence="1" type="ORF">WAK64_11745</name>
</gene>
<evidence type="ECO:0000313" key="1">
    <source>
        <dbReference type="EMBL" id="MEI5907726.1"/>
    </source>
</evidence>
<reference evidence="1 2" key="1">
    <citation type="journal article" date="2018" name="J. Microbiol.">
        <title>Bacillus spongiae sp. nov., isolated from sponge of Jeju Island.</title>
        <authorList>
            <person name="Lee G.E."/>
            <person name="Im W.T."/>
            <person name="Park J.S."/>
        </authorList>
    </citation>
    <scope>NUCLEOTIDE SEQUENCE [LARGE SCALE GENOMIC DNA]</scope>
    <source>
        <strain evidence="1 2">135PIL107-10</strain>
    </source>
</reference>
<dbReference type="InterPro" id="IPR039498">
    <property type="entry name" value="NTP_transf_5"/>
</dbReference>
<comment type="caution">
    <text evidence="1">The sequence shown here is derived from an EMBL/GenBank/DDBJ whole genome shotgun (WGS) entry which is preliminary data.</text>
</comment>
<accession>A0ABU8HES9</accession>
<name>A0ABU8HES9_9BACI</name>
<dbReference type="Pfam" id="PF14907">
    <property type="entry name" value="NTP_transf_5"/>
    <property type="match status" value="1"/>
</dbReference>
<evidence type="ECO:0000313" key="2">
    <source>
        <dbReference type="Proteomes" id="UP001312865"/>
    </source>
</evidence>
<sequence>MENKLRLDLNNVKQELKLLIEILKFDNGHTPSSYKSDRSIDWETFLSLAKHHRIYPQIFLKADENQQIQIPSQIINRLKKAYQKNTIKMLHLTHEMESLNSLLLKENVRMLFLKGPVLADDLYGDISRRTSSDIDVLIPIDELDRVHDLLVDCGYVKDDYISTVLSDWKWRHHHVAYFHPEKRVKLEVHWRLNPGPGPEPNFNDLWNRKRVSNITPSPSYYLGREDLLLFLISHGARHGWSRLRWVVDIHQLFQNQSEELDWTLIFKLSKKYYSYQIVGQALLLSANLFGTELNKEMDPLIKSRKAVELSQNTVFYFENMVNLHTEPLPEEVAKYHKRYLFLLKTFRQKTLFILSFLFPYSDDADTLPLPKSLHFLYFPLRPFLWFWRKTKKLHALNRGI</sequence>
<dbReference type="RefSeq" id="WP_336587171.1">
    <property type="nucleotide sequence ID" value="NZ_JBBAXC010000009.1"/>
</dbReference>
<keyword evidence="2" id="KW-1185">Reference proteome</keyword>
<proteinExistence type="predicted"/>
<dbReference type="Proteomes" id="UP001312865">
    <property type="component" value="Unassembled WGS sequence"/>
</dbReference>
<protein>
    <submittedName>
        <fullName evidence="1">Nucleotidyltransferase family protein</fullName>
    </submittedName>
</protein>
<organism evidence="1 2">
    <name type="scientific">Bacillus spongiae</name>
    <dbReference type="NCBI Taxonomy" id="2683610"/>
    <lineage>
        <taxon>Bacteria</taxon>
        <taxon>Bacillati</taxon>
        <taxon>Bacillota</taxon>
        <taxon>Bacilli</taxon>
        <taxon>Bacillales</taxon>
        <taxon>Bacillaceae</taxon>
        <taxon>Bacillus</taxon>
    </lineage>
</organism>